<dbReference type="InterPro" id="IPR000276">
    <property type="entry name" value="GPCR_Rhodpsn"/>
</dbReference>
<feature type="transmembrane region" description="Helical" evidence="10">
    <location>
        <begin position="160"/>
        <end position="180"/>
    </location>
</feature>
<name>A0ABM4BCI0_HYDVU</name>
<dbReference type="InterPro" id="IPR017452">
    <property type="entry name" value="GPCR_Rhodpsn_7TM"/>
</dbReference>
<feature type="transmembrane region" description="Helical" evidence="10">
    <location>
        <begin position="78"/>
        <end position="98"/>
    </location>
</feature>
<keyword evidence="5 9" id="KW-0297">G-protein coupled receptor</keyword>
<evidence type="ECO:0000256" key="1">
    <source>
        <dbReference type="ARBA" id="ARBA00004651"/>
    </source>
</evidence>
<evidence type="ECO:0000256" key="3">
    <source>
        <dbReference type="ARBA" id="ARBA00022692"/>
    </source>
</evidence>
<proteinExistence type="inferred from homology"/>
<dbReference type="GeneID" id="105843861"/>
<dbReference type="PROSITE" id="PS50262">
    <property type="entry name" value="G_PROTEIN_RECEP_F1_2"/>
    <property type="match status" value="1"/>
</dbReference>
<evidence type="ECO:0000313" key="13">
    <source>
        <dbReference type="RefSeq" id="XP_065646648.1"/>
    </source>
</evidence>
<keyword evidence="7 9" id="KW-0675">Receptor</keyword>
<keyword evidence="6 10" id="KW-0472">Membrane</keyword>
<feature type="transmembrane region" description="Helical" evidence="10">
    <location>
        <begin position="42"/>
        <end position="66"/>
    </location>
</feature>
<accession>A0ABM4BCI0</accession>
<keyword evidence="8 9" id="KW-0807">Transducer</keyword>
<evidence type="ECO:0000256" key="8">
    <source>
        <dbReference type="ARBA" id="ARBA00023224"/>
    </source>
</evidence>
<feature type="domain" description="G-protein coupled receptors family 1 profile" evidence="11">
    <location>
        <begin position="58"/>
        <end position="340"/>
    </location>
</feature>
<evidence type="ECO:0000256" key="5">
    <source>
        <dbReference type="ARBA" id="ARBA00023040"/>
    </source>
</evidence>
<reference evidence="13" key="2">
    <citation type="submission" date="2025-08" db="UniProtKB">
        <authorList>
            <consortium name="RefSeq"/>
        </authorList>
    </citation>
    <scope>IDENTIFICATION</scope>
</reference>
<keyword evidence="12" id="KW-1185">Reference proteome</keyword>
<evidence type="ECO:0000256" key="7">
    <source>
        <dbReference type="ARBA" id="ARBA00023170"/>
    </source>
</evidence>
<dbReference type="Pfam" id="PF00001">
    <property type="entry name" value="7tm_1"/>
    <property type="match status" value="1"/>
</dbReference>
<keyword evidence="3 9" id="KW-0812">Transmembrane</keyword>
<comment type="subcellular location">
    <subcellularLocation>
        <location evidence="1">Cell membrane</location>
        <topology evidence="1">Multi-pass membrane protein</topology>
    </subcellularLocation>
</comment>
<dbReference type="PRINTS" id="PR00237">
    <property type="entry name" value="GPCRRHODOPSN"/>
</dbReference>
<dbReference type="SUPFAM" id="SSF81321">
    <property type="entry name" value="Family A G protein-coupled receptor-like"/>
    <property type="match status" value="1"/>
</dbReference>
<protein>
    <submittedName>
        <fullName evidence="13">Trace amine-associated receptor 3</fullName>
    </submittedName>
</protein>
<dbReference type="Gene3D" id="1.20.1070.10">
    <property type="entry name" value="Rhodopsin 7-helix transmembrane proteins"/>
    <property type="match status" value="1"/>
</dbReference>
<reference evidence="12" key="1">
    <citation type="submission" date="2025-05" db="UniProtKB">
        <authorList>
            <consortium name="RefSeq"/>
        </authorList>
    </citation>
    <scope>NUCLEOTIDE SEQUENCE [LARGE SCALE GENOMIC DNA]</scope>
</reference>
<dbReference type="PROSITE" id="PS00237">
    <property type="entry name" value="G_PROTEIN_RECEP_F1_1"/>
    <property type="match status" value="1"/>
</dbReference>
<evidence type="ECO:0000256" key="9">
    <source>
        <dbReference type="RuleBase" id="RU000688"/>
    </source>
</evidence>
<keyword evidence="2" id="KW-1003">Cell membrane</keyword>
<evidence type="ECO:0000256" key="4">
    <source>
        <dbReference type="ARBA" id="ARBA00022989"/>
    </source>
</evidence>
<dbReference type="Proteomes" id="UP001652625">
    <property type="component" value="Chromosome 02"/>
</dbReference>
<sequence length="379" mass="44357">MEKIILVRIILTLNQITSSVHSWNDSAKTNDECREKTNKTYLMFFVILIVMVSMTIIGNIFVIIIISFTSKLRQNTTYVTLLSLAVVDFLVGCITMPYNIKRMYNNRLFCLSKTACKIILIMEPFLSIASMNHLFSIAVERFLSLKLPFQFKLSTSSALFYTWLLSLWVYAFLWSFLGMFKWNKTATFPIEIRGNAISYLSAIYNSKYHVCTRDNKPFFTTVYVVCFCLPIILMGYIYYFVYKTTSRHIRQMSKLELGQLKLRINRSKLRQQKLFTSVFIVFLVYVTCWLPTFVIVLLSFYFQRLLNNFENKEPLFYEILVNTTEVILPPLNSAVNPFIYVISNRKFKNSALSFLNKKFFNRNKVKSSTAPTTISKYPL</sequence>
<organism evidence="12 13">
    <name type="scientific">Hydra vulgaris</name>
    <name type="common">Hydra</name>
    <name type="synonym">Hydra attenuata</name>
    <dbReference type="NCBI Taxonomy" id="6087"/>
    <lineage>
        <taxon>Eukaryota</taxon>
        <taxon>Metazoa</taxon>
        <taxon>Cnidaria</taxon>
        <taxon>Hydrozoa</taxon>
        <taxon>Hydroidolina</taxon>
        <taxon>Anthoathecata</taxon>
        <taxon>Aplanulata</taxon>
        <taxon>Hydridae</taxon>
        <taxon>Hydra</taxon>
    </lineage>
</organism>
<feature type="transmembrane region" description="Helical" evidence="10">
    <location>
        <begin position="222"/>
        <end position="242"/>
    </location>
</feature>
<evidence type="ECO:0000256" key="10">
    <source>
        <dbReference type="SAM" id="Phobius"/>
    </source>
</evidence>
<keyword evidence="4 10" id="KW-1133">Transmembrane helix</keyword>
<dbReference type="RefSeq" id="XP_065646648.1">
    <property type="nucleotide sequence ID" value="XM_065790576.1"/>
</dbReference>
<evidence type="ECO:0000259" key="11">
    <source>
        <dbReference type="PROSITE" id="PS50262"/>
    </source>
</evidence>
<comment type="similarity">
    <text evidence="9">Belongs to the G-protein coupled receptor 1 family.</text>
</comment>
<gene>
    <name evidence="13" type="primary">LOC105843861</name>
</gene>
<evidence type="ECO:0000256" key="2">
    <source>
        <dbReference type="ARBA" id="ARBA00022475"/>
    </source>
</evidence>
<evidence type="ECO:0000256" key="6">
    <source>
        <dbReference type="ARBA" id="ARBA00023136"/>
    </source>
</evidence>
<evidence type="ECO:0000313" key="12">
    <source>
        <dbReference type="Proteomes" id="UP001652625"/>
    </source>
</evidence>
<dbReference type="PANTHER" id="PTHR24248">
    <property type="entry name" value="ADRENERGIC RECEPTOR-RELATED G-PROTEIN COUPLED RECEPTOR"/>
    <property type="match status" value="1"/>
</dbReference>
<feature type="transmembrane region" description="Helical" evidence="10">
    <location>
        <begin position="274"/>
        <end position="302"/>
    </location>
</feature>
<dbReference type="CDD" id="cd00637">
    <property type="entry name" value="7tm_classA_rhodopsin-like"/>
    <property type="match status" value="1"/>
</dbReference>